<dbReference type="Pfam" id="PF13598">
    <property type="entry name" value="DUF4139"/>
    <property type="match status" value="1"/>
</dbReference>
<dbReference type="NCBIfam" id="TIGR02231">
    <property type="entry name" value="mucoidy inhibitor MuiA family protein"/>
    <property type="match status" value="1"/>
</dbReference>
<feature type="domain" description="DUF4139" evidence="1">
    <location>
        <begin position="232"/>
        <end position="549"/>
    </location>
</feature>
<dbReference type="PANTHER" id="PTHR31005">
    <property type="entry name" value="DUF4139 DOMAIN-CONTAINING PROTEIN"/>
    <property type="match status" value="1"/>
</dbReference>
<accession>A0A644VJG5</accession>
<organism evidence="3">
    <name type="scientific">bioreactor metagenome</name>
    <dbReference type="NCBI Taxonomy" id="1076179"/>
    <lineage>
        <taxon>unclassified sequences</taxon>
        <taxon>metagenomes</taxon>
        <taxon>ecological metagenomes</taxon>
    </lineage>
</organism>
<dbReference type="InterPro" id="IPR025554">
    <property type="entry name" value="DUF4140"/>
</dbReference>
<reference evidence="3" key="1">
    <citation type="submission" date="2019-08" db="EMBL/GenBank/DDBJ databases">
        <authorList>
            <person name="Kucharzyk K."/>
            <person name="Murdoch R.W."/>
            <person name="Higgins S."/>
            <person name="Loffler F."/>
        </authorList>
    </citation>
    <scope>NUCLEOTIDE SEQUENCE</scope>
</reference>
<evidence type="ECO:0000313" key="3">
    <source>
        <dbReference type="EMBL" id="MPL91539.1"/>
    </source>
</evidence>
<proteinExistence type="predicted"/>
<dbReference type="EMBL" id="VSSQ01000332">
    <property type="protein sequence ID" value="MPL91539.1"/>
    <property type="molecule type" value="Genomic_DNA"/>
</dbReference>
<sequence>MKRIIVILALVFSFTLNSFAQEELPTYNGKIDQVKVFLQQAQIEKTVSFPLKQGNNEIILSGNSQYMQTQSLQFTSINDFIITDFTPFIQYVQPTQPSEEKLSNEKKLKLKILRDSLEILSNQNSDSYALTSILSREKQVLDNMKIISQPQSIDSIPKIKDGLSYYRDKMMEISKMLQKENAIVSKRSIRIKEINNQINIILQGAENNFQPRNEYYIRLNIYSDKNIPMSKLSYTYNVGGVYWQPFYDVKFTKPSEPASFVLKAQLTQQTGEDWNDVKLIFSTEQPNNGRVLGNLYPYYLQPQQQHARTYRKQSNNVESLAAKVSGVSEDAAEYAVPMANATKYSEMTVSQLTMLGKEYEVGMKHTIISDGKEKIIALETKSTKADYKHYTIPKIEKSAYISALMPQWEDLELMDASGKIYLENNYINDTYISSSNTEDTLNLSIGQDKRVAVDRKIAKTKPEKTGLLSNTIETIVTITLSIKNNNQTPIDINVVDQIPLSNQENIKITAGDLSKAQYDEKTGKLTWDFSLKALEQKTITFNYTVRQPKGVNIILN</sequence>
<dbReference type="Pfam" id="PF13600">
    <property type="entry name" value="DUF4140"/>
    <property type="match status" value="1"/>
</dbReference>
<evidence type="ECO:0008006" key="4">
    <source>
        <dbReference type="Google" id="ProtNLM"/>
    </source>
</evidence>
<protein>
    <recommendedName>
        <fullName evidence="4">DUF4139 domain-containing protein</fullName>
    </recommendedName>
</protein>
<evidence type="ECO:0000259" key="1">
    <source>
        <dbReference type="Pfam" id="PF13598"/>
    </source>
</evidence>
<name>A0A644VJG5_9ZZZZ</name>
<dbReference type="InterPro" id="IPR011935">
    <property type="entry name" value="CHP02231"/>
</dbReference>
<comment type="caution">
    <text evidence="3">The sequence shown here is derived from an EMBL/GenBank/DDBJ whole genome shotgun (WGS) entry which is preliminary data.</text>
</comment>
<dbReference type="PANTHER" id="PTHR31005:SF8">
    <property type="entry name" value="DUF4139 DOMAIN-CONTAINING PROTEIN"/>
    <property type="match status" value="1"/>
</dbReference>
<evidence type="ECO:0000259" key="2">
    <source>
        <dbReference type="Pfam" id="PF13600"/>
    </source>
</evidence>
<dbReference type="AlphaFoldDB" id="A0A644VJG5"/>
<gene>
    <name evidence="3" type="ORF">SDC9_37614</name>
</gene>
<dbReference type="InterPro" id="IPR037291">
    <property type="entry name" value="DUF4139"/>
</dbReference>
<feature type="domain" description="DUF4140" evidence="2">
    <location>
        <begin position="34"/>
        <end position="123"/>
    </location>
</feature>